<sequence length="123" mass="13889">MILYIDTTVNKYIKIAFKKDGRIVIIKKIPALYKQAEKLLPWLNKMLINGNLKLNDIKKIIVNNRGGSFTSLRIGIITANALGFALNIPVVSSESELIKANQADFNIIKPIYDREPSITIENF</sequence>
<name>A0A1J4T6Y9_9BACT</name>
<dbReference type="EMBL" id="MNUU01000074">
    <property type="protein sequence ID" value="OIO06597.1"/>
    <property type="molecule type" value="Genomic_DNA"/>
</dbReference>
<dbReference type="STRING" id="1805146.AUJ27_03845"/>
<accession>A0A1J4T6Y9</accession>
<evidence type="ECO:0000313" key="3">
    <source>
        <dbReference type="Proteomes" id="UP000183192"/>
    </source>
</evidence>
<dbReference type="InterPro" id="IPR043129">
    <property type="entry name" value="ATPase_NBD"/>
</dbReference>
<dbReference type="SUPFAM" id="SSF53067">
    <property type="entry name" value="Actin-like ATPase domain"/>
    <property type="match status" value="1"/>
</dbReference>
<dbReference type="Gene3D" id="3.30.420.40">
    <property type="match status" value="1"/>
</dbReference>
<evidence type="ECO:0000259" key="1">
    <source>
        <dbReference type="Pfam" id="PF00814"/>
    </source>
</evidence>
<gene>
    <name evidence="2" type="ORF">AUJ27_03845</name>
</gene>
<organism evidence="2 3">
    <name type="scientific">Candidatus Falkowbacteria bacterium CG1_02_37_44</name>
    <dbReference type="NCBI Taxonomy" id="1805146"/>
    <lineage>
        <taxon>Bacteria</taxon>
        <taxon>Candidatus Falkowiibacteriota</taxon>
    </lineage>
</organism>
<feature type="domain" description="Gcp-like" evidence="1">
    <location>
        <begin position="36"/>
        <end position="92"/>
    </location>
</feature>
<dbReference type="Proteomes" id="UP000183192">
    <property type="component" value="Unassembled WGS sequence"/>
</dbReference>
<evidence type="ECO:0000313" key="2">
    <source>
        <dbReference type="EMBL" id="OIO06597.1"/>
    </source>
</evidence>
<dbReference type="Pfam" id="PF00814">
    <property type="entry name" value="TsaD"/>
    <property type="match status" value="1"/>
</dbReference>
<reference evidence="2 3" key="1">
    <citation type="journal article" date="2016" name="Environ. Microbiol.">
        <title>Genomic resolution of a cold subsurface aquifer community provides metabolic insights for novel microbes adapted to high CO concentrations.</title>
        <authorList>
            <person name="Probst A.J."/>
            <person name="Castelle C.J."/>
            <person name="Singh A."/>
            <person name="Brown C.T."/>
            <person name="Anantharaman K."/>
            <person name="Sharon I."/>
            <person name="Hug L.A."/>
            <person name="Burstein D."/>
            <person name="Emerson J.B."/>
            <person name="Thomas B.C."/>
            <person name="Banfield J.F."/>
        </authorList>
    </citation>
    <scope>NUCLEOTIDE SEQUENCE [LARGE SCALE GENOMIC DNA]</scope>
    <source>
        <strain evidence="2">CG1_02_37_44</strain>
    </source>
</reference>
<comment type="caution">
    <text evidence="2">The sequence shown here is derived from an EMBL/GenBank/DDBJ whole genome shotgun (WGS) entry which is preliminary data.</text>
</comment>
<dbReference type="AlphaFoldDB" id="A0A1J4T6Y9"/>
<proteinExistence type="predicted"/>
<protein>
    <recommendedName>
        <fullName evidence="1">Gcp-like domain-containing protein</fullName>
    </recommendedName>
</protein>
<dbReference type="InterPro" id="IPR000905">
    <property type="entry name" value="Gcp-like_dom"/>
</dbReference>